<reference evidence="1" key="1">
    <citation type="submission" date="2018-02" db="EMBL/GenBank/DDBJ databases">
        <title>Rhizophora mucronata_Transcriptome.</title>
        <authorList>
            <person name="Meera S.P."/>
            <person name="Sreeshan A."/>
            <person name="Augustine A."/>
        </authorList>
    </citation>
    <scope>NUCLEOTIDE SEQUENCE</scope>
    <source>
        <tissue evidence="1">Leaf</tissue>
    </source>
</reference>
<proteinExistence type="predicted"/>
<protein>
    <submittedName>
        <fullName evidence="1">Uncharacterized protein</fullName>
    </submittedName>
</protein>
<dbReference type="AlphaFoldDB" id="A0A2P2KZL7"/>
<evidence type="ECO:0000313" key="1">
    <source>
        <dbReference type="EMBL" id="MBX11173.1"/>
    </source>
</evidence>
<organism evidence="1">
    <name type="scientific">Rhizophora mucronata</name>
    <name type="common">Asiatic mangrove</name>
    <dbReference type="NCBI Taxonomy" id="61149"/>
    <lineage>
        <taxon>Eukaryota</taxon>
        <taxon>Viridiplantae</taxon>
        <taxon>Streptophyta</taxon>
        <taxon>Embryophyta</taxon>
        <taxon>Tracheophyta</taxon>
        <taxon>Spermatophyta</taxon>
        <taxon>Magnoliopsida</taxon>
        <taxon>eudicotyledons</taxon>
        <taxon>Gunneridae</taxon>
        <taxon>Pentapetalae</taxon>
        <taxon>rosids</taxon>
        <taxon>fabids</taxon>
        <taxon>Malpighiales</taxon>
        <taxon>Rhizophoraceae</taxon>
        <taxon>Rhizophora</taxon>
    </lineage>
</organism>
<name>A0A2P2KZL7_RHIMU</name>
<dbReference type="EMBL" id="GGEC01030689">
    <property type="protein sequence ID" value="MBX11173.1"/>
    <property type="molecule type" value="Transcribed_RNA"/>
</dbReference>
<accession>A0A2P2KZL7</accession>
<sequence length="55" mass="6513">MKFDWTLSLTLHHLIDCLRAPKFPNERNLLAKYLEFLLKTCCWIDLKGTNSANFQ</sequence>